<accession>E4ZX98</accession>
<gene>
    <name evidence="1" type="ORF">LEMA_P024600.1</name>
</gene>
<evidence type="ECO:0000313" key="1">
    <source>
        <dbReference type="EMBL" id="CBX95308.1"/>
    </source>
</evidence>
<proteinExistence type="predicted"/>
<reference evidence="2" key="1">
    <citation type="journal article" date="2011" name="Nat. Commun.">
        <title>Effector diversification within compartments of the Leptosphaeria maculans genome affected by Repeat-Induced Point mutations.</title>
        <authorList>
            <person name="Rouxel T."/>
            <person name="Grandaubert J."/>
            <person name="Hane J.K."/>
            <person name="Hoede C."/>
            <person name="van de Wouw A.P."/>
            <person name="Couloux A."/>
            <person name="Dominguez V."/>
            <person name="Anthouard V."/>
            <person name="Bally P."/>
            <person name="Bourras S."/>
            <person name="Cozijnsen A.J."/>
            <person name="Ciuffetti L.M."/>
            <person name="Degrave A."/>
            <person name="Dilmaghani A."/>
            <person name="Duret L."/>
            <person name="Fudal I."/>
            <person name="Goodwin S.B."/>
            <person name="Gout L."/>
            <person name="Glaser N."/>
            <person name="Linglin J."/>
            <person name="Kema G.H.J."/>
            <person name="Lapalu N."/>
            <person name="Lawrence C.B."/>
            <person name="May K."/>
            <person name="Meyer M."/>
            <person name="Ollivier B."/>
            <person name="Poulain J."/>
            <person name="Schoch C.L."/>
            <person name="Simon A."/>
            <person name="Spatafora J.W."/>
            <person name="Stachowiak A."/>
            <person name="Turgeon B.G."/>
            <person name="Tyler B.M."/>
            <person name="Vincent D."/>
            <person name="Weissenbach J."/>
            <person name="Amselem J."/>
            <person name="Quesneville H."/>
            <person name="Oliver R.P."/>
            <person name="Wincker P."/>
            <person name="Balesdent M.-H."/>
            <person name="Howlett B.J."/>
        </authorList>
    </citation>
    <scope>NUCLEOTIDE SEQUENCE [LARGE SCALE GENOMIC DNA]</scope>
    <source>
        <strain evidence="2">JN3 / isolate v23.1.3 / race Av1-4-5-6-7-8</strain>
    </source>
</reference>
<dbReference type="VEuPathDB" id="FungiDB:LEMA_P024600.1"/>
<keyword evidence="2" id="KW-1185">Reference proteome</keyword>
<evidence type="ECO:0000313" key="2">
    <source>
        <dbReference type="Proteomes" id="UP000002668"/>
    </source>
</evidence>
<dbReference type="HOGENOM" id="CLU_1970944_0_0_1"/>
<organism evidence="2">
    <name type="scientific">Leptosphaeria maculans (strain JN3 / isolate v23.1.3 / race Av1-4-5-6-7-8)</name>
    <name type="common">Blackleg fungus</name>
    <name type="synonym">Phoma lingam</name>
    <dbReference type="NCBI Taxonomy" id="985895"/>
    <lineage>
        <taxon>Eukaryota</taxon>
        <taxon>Fungi</taxon>
        <taxon>Dikarya</taxon>
        <taxon>Ascomycota</taxon>
        <taxon>Pezizomycotina</taxon>
        <taxon>Dothideomycetes</taxon>
        <taxon>Pleosporomycetidae</taxon>
        <taxon>Pleosporales</taxon>
        <taxon>Pleosporineae</taxon>
        <taxon>Leptosphaeriaceae</taxon>
        <taxon>Plenodomus</taxon>
        <taxon>Plenodomus lingam/Leptosphaeria maculans species complex</taxon>
    </lineage>
</organism>
<dbReference type="InParanoid" id="E4ZX98"/>
<protein>
    <submittedName>
        <fullName evidence="1">Predicted protein</fullName>
    </submittedName>
</protein>
<dbReference type="RefSeq" id="XP_003838787.1">
    <property type="nucleotide sequence ID" value="XM_003838739.1"/>
</dbReference>
<dbReference type="Proteomes" id="UP000002668">
    <property type="component" value="Genome"/>
</dbReference>
<dbReference type="EMBL" id="FP929127">
    <property type="protein sequence ID" value="CBX95308.1"/>
    <property type="molecule type" value="Genomic_DNA"/>
</dbReference>
<dbReference type="AlphaFoldDB" id="E4ZX98"/>
<sequence>MRKSARRSIKSVATNPLAIQTKERLSPPLWQGTLRGNAMVIGCADLAFAWHTIMEPTCANMDSGEDHAWAHRWCSSWMARRRRLAPFAPPAWDGSECDAMLVAHAHGLGKFVNGPASIRALYSLLQG</sequence>
<dbReference type="GeneID" id="13281093"/>
<name>E4ZX98_LEPMJ</name>